<keyword evidence="12" id="KW-0131">Cell cycle</keyword>
<evidence type="ECO:0000259" key="14">
    <source>
        <dbReference type="PROSITE" id="PS50160"/>
    </source>
</evidence>
<evidence type="ECO:0000256" key="9">
    <source>
        <dbReference type="ARBA" id="ARBA00022842"/>
    </source>
</evidence>
<evidence type="ECO:0000256" key="7">
    <source>
        <dbReference type="ARBA" id="ARBA00022763"/>
    </source>
</evidence>
<keyword evidence="3" id="KW-0132">Cell division</keyword>
<dbReference type="Pfam" id="PF04679">
    <property type="entry name" value="DNA_ligase_A_C"/>
    <property type="match status" value="1"/>
</dbReference>
<dbReference type="EMBL" id="RXOE01000011">
    <property type="protein sequence ID" value="RTQ30885.1"/>
    <property type="molecule type" value="Genomic_DNA"/>
</dbReference>
<dbReference type="Gene3D" id="2.40.50.140">
    <property type="entry name" value="Nucleic acid-binding proteins"/>
    <property type="match status" value="1"/>
</dbReference>
<dbReference type="InterPro" id="IPR050191">
    <property type="entry name" value="ATP-dep_DNA_ligase"/>
</dbReference>
<dbReference type="InterPro" id="IPR012340">
    <property type="entry name" value="NA-bd_OB-fold"/>
</dbReference>
<proteinExistence type="predicted"/>
<evidence type="ECO:0000256" key="6">
    <source>
        <dbReference type="ARBA" id="ARBA00022741"/>
    </source>
</evidence>
<evidence type="ECO:0000256" key="10">
    <source>
        <dbReference type="ARBA" id="ARBA00023172"/>
    </source>
</evidence>
<dbReference type="CDD" id="cd07972">
    <property type="entry name" value="OBF_DNA_ligase_Arch_LigB"/>
    <property type="match status" value="1"/>
</dbReference>
<dbReference type="Pfam" id="PF01068">
    <property type="entry name" value="DNA_ligase_A_M"/>
    <property type="match status" value="1"/>
</dbReference>
<dbReference type="InterPro" id="IPR012308">
    <property type="entry name" value="DNA_ligase_ATP-dep_N"/>
</dbReference>
<evidence type="ECO:0000256" key="3">
    <source>
        <dbReference type="ARBA" id="ARBA00022618"/>
    </source>
</evidence>
<dbReference type="PANTHER" id="PTHR45674:SF13">
    <property type="entry name" value="DNA LIGASE-RELATED"/>
    <property type="match status" value="1"/>
</dbReference>
<dbReference type="GO" id="GO:0051301">
    <property type="term" value="P:cell division"/>
    <property type="evidence" value="ECO:0007669"/>
    <property type="project" value="UniProtKB-KW"/>
</dbReference>
<evidence type="ECO:0000256" key="1">
    <source>
        <dbReference type="ARBA" id="ARBA00012727"/>
    </source>
</evidence>
<evidence type="ECO:0000256" key="13">
    <source>
        <dbReference type="ARBA" id="ARBA00034003"/>
    </source>
</evidence>
<dbReference type="GO" id="GO:0006281">
    <property type="term" value="P:DNA repair"/>
    <property type="evidence" value="ECO:0007669"/>
    <property type="project" value="UniProtKB-KW"/>
</dbReference>
<accession>A0A431TDS2</accession>
<evidence type="ECO:0000256" key="2">
    <source>
        <dbReference type="ARBA" id="ARBA00022598"/>
    </source>
</evidence>
<keyword evidence="4" id="KW-0235">DNA replication</keyword>
<evidence type="ECO:0000313" key="16">
    <source>
        <dbReference type="Proteomes" id="UP000267418"/>
    </source>
</evidence>
<dbReference type="GO" id="GO:0003677">
    <property type="term" value="F:DNA binding"/>
    <property type="evidence" value="ECO:0007669"/>
    <property type="project" value="InterPro"/>
</dbReference>
<dbReference type="AlphaFoldDB" id="A0A431TDS2"/>
<dbReference type="PROSITE" id="PS50160">
    <property type="entry name" value="DNA_LIGASE_A3"/>
    <property type="match status" value="1"/>
</dbReference>
<evidence type="ECO:0000256" key="5">
    <source>
        <dbReference type="ARBA" id="ARBA00022723"/>
    </source>
</evidence>
<gene>
    <name evidence="15" type="ORF">EJP69_28060</name>
</gene>
<dbReference type="RefSeq" id="WP_126473613.1">
    <property type="nucleotide sequence ID" value="NZ_RXOE01000011.1"/>
</dbReference>
<dbReference type="Gene3D" id="3.30.470.30">
    <property type="entry name" value="DNA ligase/mRNA capping enzyme"/>
    <property type="match status" value="1"/>
</dbReference>
<comment type="catalytic activity">
    <reaction evidence="13">
        <text>ATP + (deoxyribonucleotide)n-3'-hydroxyl + 5'-phospho-(deoxyribonucleotide)m = (deoxyribonucleotide)n+m + AMP + diphosphate.</text>
        <dbReference type="EC" id="6.5.1.1"/>
    </reaction>
</comment>
<dbReference type="NCBIfam" id="TIGR04120">
    <property type="entry name" value="DNA_lig_bact"/>
    <property type="match status" value="1"/>
</dbReference>
<protein>
    <recommendedName>
        <fullName evidence="1">DNA ligase (ATP)</fullName>
        <ecNumber evidence="1">6.5.1.1</ecNumber>
    </recommendedName>
</protein>
<evidence type="ECO:0000256" key="4">
    <source>
        <dbReference type="ARBA" id="ARBA00022705"/>
    </source>
</evidence>
<dbReference type="GO" id="GO:0046872">
    <property type="term" value="F:metal ion binding"/>
    <property type="evidence" value="ECO:0007669"/>
    <property type="project" value="UniProtKB-KW"/>
</dbReference>
<dbReference type="Pfam" id="PF04675">
    <property type="entry name" value="DNA_ligase_A_N"/>
    <property type="match status" value="1"/>
</dbReference>
<dbReference type="EC" id="6.5.1.1" evidence="1"/>
<sequence>MKAFAALYHELDASTSSLAKQAALQRYLREADAADAAWAVYFLAGGKPRQLVPVKLLRLLAQEAAGLPEWLFDESYDAVGDLAETIALLLPPPSEAHDLGLAGWVEQHLLPLRDVAKSAPDELADRLRAQWRQLAPEERLVYFKLITGAFRVGVSKLQVTQALAAVGGIDAKRVAQRLMGYTHIGGRPRAADYQALVAPESGAEQEQKTSGQPYPFFLAHPFNLPLEQFDAVLGPPQDWIVEWKWDGIRAQLLKRAGAAWVWSRGEELVTERFPELAALGEALPDGTVLDGEIVVWREGRVQPFAELQKRIGRKTLGAKLLRDMPVVLLAYDILEWEGRDLRARPQPERRALLDELVERMRHPSLLPSPMLTGPDWPDLARQREAARAMGVEGMMLKRRDAQYGVGRTKDVGVWWKWKIDPLSVDAVLIYAQRGHGRRASLFSDYTFAVWDGPPGQEDRKLVPFAKAYSGLTDAEMARVDAIIRKTTVESFGPVKSVRPTLVFELGFEGIAHSTRHKSGIAVRFPRMLRWREDKPVEEADTLQTLAALLPT</sequence>
<reference evidence="15 16" key="1">
    <citation type="submission" date="2018-12" db="EMBL/GenBank/DDBJ databases">
        <title>The genome of Variovorax gossypii DSM 100435.</title>
        <authorList>
            <person name="Gao J."/>
            <person name="Sun J."/>
        </authorList>
    </citation>
    <scope>NUCLEOTIDE SEQUENCE [LARGE SCALE GENOMIC DNA]</scope>
    <source>
        <strain evidence="15 16">DSM 100435</strain>
    </source>
</reference>
<dbReference type="GO" id="GO:0006260">
    <property type="term" value="P:DNA replication"/>
    <property type="evidence" value="ECO:0007669"/>
    <property type="project" value="UniProtKB-KW"/>
</dbReference>
<dbReference type="GO" id="GO:0005524">
    <property type="term" value="F:ATP binding"/>
    <property type="evidence" value="ECO:0007669"/>
    <property type="project" value="UniProtKB-KW"/>
</dbReference>
<dbReference type="OrthoDB" id="9767858at2"/>
<organism evidence="15 16">
    <name type="scientific">Variovorax gossypii</name>
    <dbReference type="NCBI Taxonomy" id="1679495"/>
    <lineage>
        <taxon>Bacteria</taxon>
        <taxon>Pseudomonadati</taxon>
        <taxon>Pseudomonadota</taxon>
        <taxon>Betaproteobacteria</taxon>
        <taxon>Burkholderiales</taxon>
        <taxon>Comamonadaceae</taxon>
        <taxon>Variovorax</taxon>
    </lineage>
</organism>
<keyword evidence="7" id="KW-0227">DNA damage</keyword>
<dbReference type="InterPro" id="IPR026333">
    <property type="entry name" value="ATP_dep_DNA_lig_pp_1105_fam"/>
</dbReference>
<keyword evidence="2 15" id="KW-0436">Ligase</keyword>
<comment type="caution">
    <text evidence="15">The sequence shown here is derived from an EMBL/GenBank/DDBJ whole genome shotgun (WGS) entry which is preliminary data.</text>
</comment>
<dbReference type="PROSITE" id="PS00697">
    <property type="entry name" value="DNA_LIGASE_A1"/>
    <property type="match status" value="1"/>
</dbReference>
<dbReference type="GO" id="GO:0006310">
    <property type="term" value="P:DNA recombination"/>
    <property type="evidence" value="ECO:0007669"/>
    <property type="project" value="UniProtKB-KW"/>
</dbReference>
<dbReference type="Proteomes" id="UP000267418">
    <property type="component" value="Unassembled WGS sequence"/>
</dbReference>
<evidence type="ECO:0000256" key="11">
    <source>
        <dbReference type="ARBA" id="ARBA00023204"/>
    </source>
</evidence>
<dbReference type="SUPFAM" id="SSF50249">
    <property type="entry name" value="Nucleic acid-binding proteins"/>
    <property type="match status" value="1"/>
</dbReference>
<keyword evidence="16" id="KW-1185">Reference proteome</keyword>
<dbReference type="Gene3D" id="1.10.3260.10">
    <property type="entry name" value="DNA ligase, ATP-dependent, N-terminal domain"/>
    <property type="match status" value="1"/>
</dbReference>
<dbReference type="PANTHER" id="PTHR45674">
    <property type="entry name" value="DNA LIGASE 1/3 FAMILY MEMBER"/>
    <property type="match status" value="1"/>
</dbReference>
<dbReference type="SUPFAM" id="SSF56091">
    <property type="entry name" value="DNA ligase/mRNA capping enzyme, catalytic domain"/>
    <property type="match status" value="1"/>
</dbReference>
<keyword evidence="10" id="KW-0233">DNA recombination</keyword>
<evidence type="ECO:0000256" key="8">
    <source>
        <dbReference type="ARBA" id="ARBA00022840"/>
    </source>
</evidence>
<dbReference type="GO" id="GO:0003910">
    <property type="term" value="F:DNA ligase (ATP) activity"/>
    <property type="evidence" value="ECO:0007669"/>
    <property type="project" value="UniProtKB-EC"/>
</dbReference>
<evidence type="ECO:0000256" key="12">
    <source>
        <dbReference type="ARBA" id="ARBA00023306"/>
    </source>
</evidence>
<keyword evidence="5" id="KW-0479">Metal-binding</keyword>
<keyword evidence="11" id="KW-0234">DNA repair</keyword>
<evidence type="ECO:0000313" key="15">
    <source>
        <dbReference type="EMBL" id="RTQ30885.1"/>
    </source>
</evidence>
<keyword evidence="8" id="KW-0067">ATP-binding</keyword>
<keyword evidence="9" id="KW-0460">Magnesium</keyword>
<dbReference type="InterPro" id="IPR012310">
    <property type="entry name" value="DNA_ligase_ATP-dep_cent"/>
</dbReference>
<feature type="domain" description="ATP-dependent DNA ligase family profile" evidence="14">
    <location>
        <begin position="319"/>
        <end position="451"/>
    </location>
</feature>
<keyword evidence="6" id="KW-0547">Nucleotide-binding</keyword>
<dbReference type="InterPro" id="IPR012309">
    <property type="entry name" value="DNA_ligase_ATP-dep_C"/>
</dbReference>
<dbReference type="InterPro" id="IPR016059">
    <property type="entry name" value="DNA_ligase_ATP-dep_CS"/>
</dbReference>
<name>A0A431TDS2_9BURK</name>
<dbReference type="InterPro" id="IPR036599">
    <property type="entry name" value="DNA_ligase_N_sf"/>
</dbReference>
<dbReference type="CDD" id="cd07897">
    <property type="entry name" value="Adenylation_DNA_ligase_Bac1"/>
    <property type="match status" value="1"/>
</dbReference>
<dbReference type="NCBIfam" id="NF006701">
    <property type="entry name" value="PRK09247.1"/>
    <property type="match status" value="1"/>
</dbReference>